<dbReference type="PANTHER" id="PTHR11934">
    <property type="entry name" value="RIBOSE-5-PHOSPHATE ISOMERASE"/>
    <property type="match status" value="1"/>
</dbReference>
<dbReference type="GO" id="GO:0004751">
    <property type="term" value="F:ribose-5-phosphate isomerase activity"/>
    <property type="evidence" value="ECO:0007669"/>
    <property type="project" value="UniProtKB-EC"/>
</dbReference>
<evidence type="ECO:0000313" key="3">
    <source>
        <dbReference type="EMBL" id="MFC7152293.1"/>
    </source>
</evidence>
<comment type="caution">
    <text evidence="3">The sequence shown here is derived from an EMBL/GenBank/DDBJ whole genome shotgun (WGS) entry which is preliminary data.</text>
</comment>
<keyword evidence="1 2" id="KW-0413">Isomerase</keyword>
<dbReference type="NCBIfam" id="TIGR00021">
    <property type="entry name" value="rpiA"/>
    <property type="match status" value="1"/>
</dbReference>
<dbReference type="EMBL" id="JBHTAI010000022">
    <property type="protein sequence ID" value="MFC7152293.1"/>
    <property type="molecule type" value="Genomic_DNA"/>
</dbReference>
<reference evidence="4" key="1">
    <citation type="journal article" date="2019" name="Int. J. Syst. Evol. Microbiol.">
        <title>The Global Catalogue of Microorganisms (GCM) 10K type strain sequencing project: providing services to taxonomists for standard genome sequencing and annotation.</title>
        <authorList>
            <consortium name="The Broad Institute Genomics Platform"/>
            <consortium name="The Broad Institute Genome Sequencing Center for Infectious Disease"/>
            <person name="Wu L."/>
            <person name="Ma J."/>
        </authorList>
    </citation>
    <scope>NUCLEOTIDE SEQUENCE [LARGE SCALE GENOMIC DNA]</scope>
    <source>
        <strain evidence="4">KCTC 12907</strain>
    </source>
</reference>
<dbReference type="InterPro" id="IPR037171">
    <property type="entry name" value="NagB/RpiA_transferase-like"/>
</dbReference>
<sequence length="229" mass="24949">MARPRSADWAEADRAAGEYAAGYVEDGMTVGLGSGTTIYWTLRKLAERVAAGLRMRGIPTSLKTERLAREWGIPLAEFSECPGLDLYLDGAKEIDGNKAMIKGGGGSFFREKLIAEGASRRIIVINAGKRVERLGAIPVPVEIVKFGWEWTMERLRGLSCEPVLRSGGDSAFESDNGNYVVDCSFGLLRDPAELHRRIKEMTGVVDTGLFVGLADEVVIGGQRGIEVWL</sequence>
<comment type="function">
    <text evidence="2">Catalyzes the reversible conversion of ribose-5-phosphate to ribulose 5-phosphate.</text>
</comment>
<dbReference type="InterPro" id="IPR020672">
    <property type="entry name" value="Ribose5P_isomerase_typA_subgr"/>
</dbReference>
<comment type="similarity">
    <text evidence="2">Belongs to the ribose 5-phosphate isomerase family.</text>
</comment>
<evidence type="ECO:0000256" key="1">
    <source>
        <dbReference type="ARBA" id="ARBA00023235"/>
    </source>
</evidence>
<dbReference type="SUPFAM" id="SSF75445">
    <property type="entry name" value="D-ribose-5-phosphate isomerase (RpiA), lid domain"/>
    <property type="match status" value="1"/>
</dbReference>
<name>A0ABW2FKJ5_9BACL</name>
<comment type="caution">
    <text evidence="2">Lacks conserved residue(s) required for the propagation of feature annotation.</text>
</comment>
<feature type="binding site" evidence="2">
    <location>
        <position position="129"/>
    </location>
    <ligand>
        <name>substrate</name>
    </ligand>
</feature>
<feature type="active site" description="Proton acceptor" evidence="2">
    <location>
        <position position="111"/>
    </location>
</feature>
<dbReference type="NCBIfam" id="NF001924">
    <property type="entry name" value="PRK00702.1"/>
    <property type="match status" value="1"/>
</dbReference>
<dbReference type="CDD" id="cd01398">
    <property type="entry name" value="RPI_A"/>
    <property type="match status" value="1"/>
</dbReference>
<feature type="binding site" evidence="2">
    <location>
        <begin position="102"/>
        <end position="105"/>
    </location>
    <ligand>
        <name>substrate</name>
    </ligand>
</feature>
<dbReference type="SUPFAM" id="SSF100950">
    <property type="entry name" value="NagB/RpiA/CoA transferase-like"/>
    <property type="match status" value="1"/>
</dbReference>
<dbReference type="EC" id="5.3.1.6" evidence="2"/>
<dbReference type="Gene3D" id="3.40.50.1360">
    <property type="match status" value="1"/>
</dbReference>
<keyword evidence="4" id="KW-1185">Reference proteome</keyword>
<evidence type="ECO:0000313" key="4">
    <source>
        <dbReference type="Proteomes" id="UP001596378"/>
    </source>
</evidence>
<dbReference type="InterPro" id="IPR004788">
    <property type="entry name" value="Ribose5P_isomerase_type_A"/>
</dbReference>
<feature type="binding site" evidence="2">
    <location>
        <begin position="34"/>
        <end position="37"/>
    </location>
    <ligand>
        <name>substrate</name>
    </ligand>
</feature>
<dbReference type="PANTHER" id="PTHR11934:SF0">
    <property type="entry name" value="RIBOSE-5-PHOSPHATE ISOMERASE"/>
    <property type="match status" value="1"/>
</dbReference>
<organism evidence="3 4">
    <name type="scientific">Cohnella cellulosilytica</name>
    <dbReference type="NCBI Taxonomy" id="986710"/>
    <lineage>
        <taxon>Bacteria</taxon>
        <taxon>Bacillati</taxon>
        <taxon>Bacillota</taxon>
        <taxon>Bacilli</taxon>
        <taxon>Bacillales</taxon>
        <taxon>Paenibacillaceae</taxon>
        <taxon>Cohnella</taxon>
    </lineage>
</organism>
<dbReference type="RefSeq" id="WP_378044543.1">
    <property type="nucleotide sequence ID" value="NZ_JBHMDN010000005.1"/>
</dbReference>
<proteinExistence type="inferred from homology"/>
<evidence type="ECO:0000256" key="2">
    <source>
        <dbReference type="HAMAP-Rule" id="MF_00170"/>
    </source>
</evidence>
<accession>A0ABW2FKJ5</accession>
<comment type="pathway">
    <text evidence="2">Carbohydrate degradation; pentose phosphate pathway; D-ribose 5-phosphate from D-ribulose 5-phosphate (non-oxidative stage): step 1/1.</text>
</comment>
<comment type="subunit">
    <text evidence="2">Homodimer.</text>
</comment>
<dbReference type="Pfam" id="PF06026">
    <property type="entry name" value="Rib_5-P_isom_A"/>
    <property type="match status" value="1"/>
</dbReference>
<protein>
    <recommendedName>
        <fullName evidence="2">Ribose-5-phosphate isomerase A</fullName>
        <ecNumber evidence="2">5.3.1.6</ecNumber>
    </recommendedName>
    <alternativeName>
        <fullName evidence="2">Phosphoriboisomerase A</fullName>
        <shortName evidence="2">PRI</shortName>
    </alternativeName>
</protein>
<dbReference type="Gene3D" id="3.30.70.260">
    <property type="match status" value="1"/>
</dbReference>
<gene>
    <name evidence="2 3" type="primary">rpiA</name>
    <name evidence="3" type="ORF">ACFQMJ_27480</name>
</gene>
<comment type="catalytic activity">
    <reaction evidence="2">
        <text>aldehydo-D-ribose 5-phosphate = D-ribulose 5-phosphate</text>
        <dbReference type="Rhea" id="RHEA:14657"/>
        <dbReference type="ChEBI" id="CHEBI:58121"/>
        <dbReference type="ChEBI" id="CHEBI:58273"/>
        <dbReference type="EC" id="5.3.1.6"/>
    </reaction>
</comment>
<dbReference type="Proteomes" id="UP001596378">
    <property type="component" value="Unassembled WGS sequence"/>
</dbReference>
<dbReference type="HAMAP" id="MF_00170">
    <property type="entry name" value="Rib_5P_isom_A"/>
    <property type="match status" value="1"/>
</dbReference>